<dbReference type="PATRIC" id="fig|1158606.3.peg.11"/>
<keyword evidence="6 11" id="KW-0460">Magnesium</keyword>
<dbReference type="OrthoDB" id="9802808at2"/>
<name>R2S8T9_9ENTE</name>
<keyword evidence="8" id="KW-0238">DNA-binding</keyword>
<dbReference type="InterPro" id="IPR003594">
    <property type="entry name" value="HATPase_dom"/>
</dbReference>
<dbReference type="EMBL" id="AJAP01000001">
    <property type="protein sequence ID" value="EOH91935.1"/>
    <property type="molecule type" value="Genomic_DNA"/>
</dbReference>
<dbReference type="GO" id="GO:0003677">
    <property type="term" value="F:DNA binding"/>
    <property type="evidence" value="ECO:0007669"/>
    <property type="project" value="UniProtKB-KW"/>
</dbReference>
<dbReference type="SMART" id="SM00387">
    <property type="entry name" value="HATPase_c"/>
    <property type="match status" value="1"/>
</dbReference>
<dbReference type="eggNOG" id="COG0187">
    <property type="taxonomic scope" value="Bacteria"/>
</dbReference>
<dbReference type="SUPFAM" id="SSF55874">
    <property type="entry name" value="ATPase domain of HSP90 chaperone/DNA topoisomerase II/histidine kinase"/>
    <property type="match status" value="1"/>
</dbReference>
<comment type="similarity">
    <text evidence="2 11">Belongs to the type II topoisomerase GyrB family.</text>
</comment>
<dbReference type="NCBIfam" id="NF011501">
    <property type="entry name" value="PRK14939.1"/>
    <property type="match status" value="1"/>
</dbReference>
<dbReference type="GeneID" id="78364514"/>
<dbReference type="PROSITE" id="PS50880">
    <property type="entry name" value="TOPRIM"/>
    <property type="match status" value="1"/>
</dbReference>
<dbReference type="RefSeq" id="WP_010752695.1">
    <property type="nucleotide sequence ID" value="NZ_ASVU01000001.1"/>
</dbReference>
<evidence type="ECO:0000256" key="11">
    <source>
        <dbReference type="HAMAP-Rule" id="MF_01898"/>
    </source>
</evidence>
<dbReference type="GO" id="GO:0046872">
    <property type="term" value="F:metal ion binding"/>
    <property type="evidence" value="ECO:0007669"/>
    <property type="project" value="UniProtKB-KW"/>
</dbReference>
<comment type="subunit">
    <text evidence="10">Heterotetramer composed of ParC and ParE.</text>
</comment>
<dbReference type="Pfam" id="PF00986">
    <property type="entry name" value="DNA_gyraseB_C"/>
    <property type="match status" value="1"/>
</dbReference>
<organism evidence="13 14">
    <name type="scientific">Enterococcus asini ATCC 700915</name>
    <dbReference type="NCBI Taxonomy" id="1158606"/>
    <lineage>
        <taxon>Bacteria</taxon>
        <taxon>Bacillati</taxon>
        <taxon>Bacillota</taxon>
        <taxon>Bacilli</taxon>
        <taxon>Lactobacillales</taxon>
        <taxon>Enterococcaceae</taxon>
        <taxon>Enterococcus</taxon>
    </lineage>
</organism>
<evidence type="ECO:0000256" key="9">
    <source>
        <dbReference type="ARBA" id="ARBA00023235"/>
    </source>
</evidence>
<feature type="site" description="Interaction with DNA" evidence="11">
    <location>
        <position position="459"/>
    </location>
</feature>
<dbReference type="NCBIfam" id="TIGR01059">
    <property type="entry name" value="gyrB"/>
    <property type="match status" value="1"/>
</dbReference>
<dbReference type="Gene3D" id="3.30.230.10">
    <property type="match status" value="1"/>
</dbReference>
<dbReference type="InterPro" id="IPR013760">
    <property type="entry name" value="Topo_IIA-like_dom_sf"/>
</dbReference>
<dbReference type="SMART" id="SM00433">
    <property type="entry name" value="TOP2c"/>
    <property type="match status" value="1"/>
</dbReference>
<dbReference type="Pfam" id="PF00204">
    <property type="entry name" value="DNA_gyraseB"/>
    <property type="match status" value="1"/>
</dbReference>
<comment type="miscellaneous">
    <text evidence="11">Few gyrases are as efficient as E.coli at forming negative supercoils. Not all organisms have 2 type II topoisomerases; in organisms with a single type II topoisomerase this enzyme also has to decatenate newly replicated chromosomes.</text>
</comment>
<evidence type="ECO:0000259" key="12">
    <source>
        <dbReference type="PROSITE" id="PS50880"/>
    </source>
</evidence>
<evidence type="ECO:0000256" key="8">
    <source>
        <dbReference type="ARBA" id="ARBA00023125"/>
    </source>
</evidence>
<dbReference type="PRINTS" id="PR00418">
    <property type="entry name" value="TPI2FAMILY"/>
</dbReference>
<dbReference type="InterPro" id="IPR034160">
    <property type="entry name" value="TOPRIM_GyrB"/>
</dbReference>
<comment type="function">
    <text evidence="11">A type II topoisomerase that negatively supercoils closed circular double-stranded (ds) DNA in an ATP-dependent manner to modulate DNA topology and maintain chromosomes in an underwound state. Negative supercoiling favors strand separation, and DNA replication, transcription, recombination and repair, all of which involve strand separation. Also able to catalyze the interconversion of other topological isomers of dsDNA rings, including catenanes and knotted rings. Type II topoisomerases break and join 2 DNA strands simultaneously in an ATP-dependent manner.</text>
</comment>
<dbReference type="SUPFAM" id="SSF56719">
    <property type="entry name" value="Type II DNA topoisomerase"/>
    <property type="match status" value="1"/>
</dbReference>
<evidence type="ECO:0000256" key="5">
    <source>
        <dbReference type="ARBA" id="ARBA00022840"/>
    </source>
</evidence>
<dbReference type="InterPro" id="IPR013759">
    <property type="entry name" value="Topo_IIA_B_C"/>
</dbReference>
<dbReference type="GO" id="GO:0005694">
    <property type="term" value="C:chromosome"/>
    <property type="evidence" value="ECO:0007669"/>
    <property type="project" value="InterPro"/>
</dbReference>
<feature type="site" description="Interaction with DNA" evidence="11">
    <location>
        <position position="462"/>
    </location>
</feature>
<evidence type="ECO:0000256" key="10">
    <source>
        <dbReference type="ARBA" id="ARBA00063644"/>
    </source>
</evidence>
<dbReference type="SUPFAM" id="SSF54211">
    <property type="entry name" value="Ribosomal protein S5 domain 2-like"/>
    <property type="match status" value="1"/>
</dbReference>
<gene>
    <name evidence="11" type="primary">gyrB</name>
    <name evidence="13" type="ORF">UAS_00010</name>
</gene>
<dbReference type="InterPro" id="IPR036890">
    <property type="entry name" value="HATPase_C_sf"/>
</dbReference>
<reference evidence="13 14" key="1">
    <citation type="submission" date="2013-02" db="EMBL/GenBank/DDBJ databases">
        <title>The Genome Sequence of Enterococcus asini ATCC_700915.</title>
        <authorList>
            <consortium name="The Broad Institute Genome Sequencing Platform"/>
            <consortium name="The Broad Institute Genome Sequencing Center for Infectious Disease"/>
            <person name="Earl A.M."/>
            <person name="Gilmore M.S."/>
            <person name="Lebreton F."/>
            <person name="Walker B."/>
            <person name="Young S.K."/>
            <person name="Zeng Q."/>
            <person name="Gargeya S."/>
            <person name="Fitzgerald M."/>
            <person name="Haas B."/>
            <person name="Abouelleil A."/>
            <person name="Alvarado L."/>
            <person name="Arachchi H.M."/>
            <person name="Berlin A.M."/>
            <person name="Chapman S.B."/>
            <person name="Dewar J."/>
            <person name="Goldberg J."/>
            <person name="Griggs A."/>
            <person name="Gujja S."/>
            <person name="Hansen M."/>
            <person name="Howarth C."/>
            <person name="Imamovic A."/>
            <person name="Larimer J."/>
            <person name="McCowan C."/>
            <person name="Murphy C."/>
            <person name="Neiman D."/>
            <person name="Pearson M."/>
            <person name="Priest M."/>
            <person name="Roberts A."/>
            <person name="Saif S."/>
            <person name="Shea T."/>
            <person name="Sisk P."/>
            <person name="Sykes S."/>
            <person name="Wortman J."/>
            <person name="Nusbaum C."/>
            <person name="Birren B."/>
        </authorList>
    </citation>
    <scope>NUCLEOTIDE SEQUENCE [LARGE SCALE GENOMIC DNA]</scope>
    <source>
        <strain evidence="13 14">ATCC 700915</strain>
    </source>
</reference>
<evidence type="ECO:0000256" key="4">
    <source>
        <dbReference type="ARBA" id="ARBA00022741"/>
    </source>
</evidence>
<dbReference type="HAMAP" id="MF_01898">
    <property type="entry name" value="GyrB"/>
    <property type="match status" value="1"/>
</dbReference>
<dbReference type="InterPro" id="IPR020568">
    <property type="entry name" value="Ribosomal_Su5_D2-typ_SF"/>
</dbReference>
<dbReference type="PROSITE" id="PS00177">
    <property type="entry name" value="TOPOISOMERASE_II"/>
    <property type="match status" value="1"/>
</dbReference>
<dbReference type="CDD" id="cd00822">
    <property type="entry name" value="TopoII_Trans_DNA_gyrase"/>
    <property type="match status" value="1"/>
</dbReference>
<dbReference type="FunFam" id="3.40.50.670:FF:000002">
    <property type="entry name" value="DNA gyrase subunit B"/>
    <property type="match status" value="1"/>
</dbReference>
<dbReference type="Gene3D" id="3.40.50.670">
    <property type="match status" value="1"/>
</dbReference>
<dbReference type="InterPro" id="IPR002288">
    <property type="entry name" value="DNA_gyrase_B_C"/>
</dbReference>
<dbReference type="Gene3D" id="3.30.565.10">
    <property type="entry name" value="Histidine kinase-like ATPase, C-terminal domain"/>
    <property type="match status" value="1"/>
</dbReference>
<dbReference type="CDD" id="cd16928">
    <property type="entry name" value="HATPase_GyrB-like"/>
    <property type="match status" value="1"/>
</dbReference>
<dbReference type="GO" id="GO:0006261">
    <property type="term" value="P:DNA-templated DNA replication"/>
    <property type="evidence" value="ECO:0007669"/>
    <property type="project" value="UniProtKB-UniRule"/>
</dbReference>
<sequence>MSEEKSLQERAKSYDASQIQVLEGLEAVRKRPGMYIGSTSGEGLHHLVWEIVDNSIDEALAGFASKIEVIVEKDNSITIKDDGRGIPIGIQAKTGRPAVETVFTILHAGGKFGGGGYKVSGGLHGVGASVVNALSTSLDVKVYKEGKIYFQEYRRGAVVDDLKVIGETEAHGTTVHFVPDPEIFTETTVFNFEKLATRVRELAFLNRGLRISIEDLRPEEPVLREYHFEGGIKSYVEHLNKGKDVLYPEPIYLEDEQQDIAVEVSMQYTNSYHTNILSFANNIHTYEGGTHESGFKTALTRVINDYARKQKLMKDNDENLSGEDVREGLTAVISIKHPDPQFEGQTKTKLGNSEVRTVVDRLFSEHFMKFLMENPTVGRQIIEKGIVASKARMAAKRAREMTRRKGTLEISNLPGKLADCSSNDPEKCELFIVEGDSAGGSAKQGRNREFQAILPIRGKILNVEKASMDKILANEEIRSLFTAMGTGFGGDFDVSKARYHKLVIMTDADVDGAHIRTLLLTLFYRHMRPIVEAGYVYIAQPPLYGVKQGKNITYVQPGKDAEERLQETIAALPATPKATVQRYKGLGEMDDHQLWETTMDPENRLMLQVSVDDAAEADQIFEMLMGDRVEPRRAFIEENAHYVKNLDI</sequence>
<feature type="binding site" evidence="11">
    <location>
        <position position="507"/>
    </location>
    <ligand>
        <name>Mg(2+)</name>
        <dbReference type="ChEBI" id="CHEBI:18420"/>
        <label>2</label>
    </ligand>
</feature>
<evidence type="ECO:0000256" key="2">
    <source>
        <dbReference type="ARBA" id="ARBA00010708"/>
    </source>
</evidence>
<comment type="caution">
    <text evidence="13">The sequence shown here is derived from an EMBL/GenBank/DDBJ whole genome shotgun (WGS) entry which is preliminary data.</text>
</comment>
<accession>R2S8T9</accession>
<feature type="binding site" evidence="11">
    <location>
        <position position="509"/>
    </location>
    <ligand>
        <name>Mg(2+)</name>
        <dbReference type="ChEBI" id="CHEBI:18420"/>
        <label>2</label>
    </ligand>
</feature>
<dbReference type="InterPro" id="IPR013506">
    <property type="entry name" value="Topo_IIA_bsu_dom2"/>
</dbReference>
<dbReference type="InterPro" id="IPR011557">
    <property type="entry name" value="GyrB"/>
</dbReference>
<dbReference type="Proteomes" id="UP000013777">
    <property type="component" value="Unassembled WGS sequence"/>
</dbReference>
<dbReference type="AlphaFoldDB" id="R2S8T9"/>
<comment type="cofactor">
    <cofactor evidence="11">
        <name>Mg(2+)</name>
        <dbReference type="ChEBI" id="CHEBI:18420"/>
    </cofactor>
    <cofactor evidence="11">
        <name>Mn(2+)</name>
        <dbReference type="ChEBI" id="CHEBI:29035"/>
    </cofactor>
    <cofactor evidence="11">
        <name>Ca(2+)</name>
        <dbReference type="ChEBI" id="CHEBI:29108"/>
    </cofactor>
    <text evidence="11">Binds two Mg(2+) per subunit. The magnesium ions form salt bridges with both the protein and the DNA. Can also accept other divalent metal cations, such as Mn(2+) or Ca(2+).</text>
</comment>
<keyword evidence="7 11" id="KW-0799">Topoisomerase</keyword>
<dbReference type="PANTHER" id="PTHR45866">
    <property type="entry name" value="DNA GYRASE/TOPOISOMERASE SUBUNIT B"/>
    <property type="match status" value="1"/>
</dbReference>
<feature type="binding site" evidence="11">
    <location>
        <position position="507"/>
    </location>
    <ligand>
        <name>Mg(2+)</name>
        <dbReference type="ChEBI" id="CHEBI:18420"/>
        <label>1</label>
        <note>catalytic</note>
    </ligand>
</feature>
<keyword evidence="14" id="KW-1185">Reference proteome</keyword>
<keyword evidence="3 11" id="KW-0479">Metal-binding</keyword>
<dbReference type="CDD" id="cd03366">
    <property type="entry name" value="TOPRIM_TopoIIA_GyrB"/>
    <property type="match status" value="1"/>
</dbReference>
<evidence type="ECO:0000256" key="7">
    <source>
        <dbReference type="ARBA" id="ARBA00023029"/>
    </source>
</evidence>
<feature type="domain" description="Toprim" evidence="12">
    <location>
        <begin position="428"/>
        <end position="542"/>
    </location>
</feature>
<evidence type="ECO:0000256" key="3">
    <source>
        <dbReference type="ARBA" id="ARBA00022723"/>
    </source>
</evidence>
<dbReference type="InterPro" id="IPR000565">
    <property type="entry name" value="Topo_IIA_B"/>
</dbReference>
<dbReference type="NCBIfam" id="NF004189">
    <property type="entry name" value="PRK05644.1"/>
    <property type="match status" value="1"/>
</dbReference>
<dbReference type="GO" id="GO:0034335">
    <property type="term" value="F:DNA negative supercoiling activity"/>
    <property type="evidence" value="ECO:0007669"/>
    <property type="project" value="UniProtKB-ARBA"/>
</dbReference>
<protein>
    <recommendedName>
        <fullName evidence="11">DNA gyrase subunit B</fullName>
        <ecNumber evidence="11">5.6.2.2</ecNumber>
    </recommendedName>
</protein>
<dbReference type="GO" id="GO:0005524">
    <property type="term" value="F:ATP binding"/>
    <property type="evidence" value="ECO:0007669"/>
    <property type="project" value="UniProtKB-UniRule"/>
</dbReference>
<dbReference type="EC" id="5.6.2.2" evidence="11"/>
<dbReference type="FunFam" id="3.30.230.10:FF:000005">
    <property type="entry name" value="DNA gyrase subunit B"/>
    <property type="match status" value="1"/>
</dbReference>
<dbReference type="PRINTS" id="PR01159">
    <property type="entry name" value="DNAGYRASEB"/>
</dbReference>
<comment type="subunit">
    <text evidence="11">Heterotetramer, composed of two GyrA and two GyrB chains. In the heterotetramer, GyrA contains the active site tyrosine that forms a transient covalent intermediate with DNA, while GyrB binds cofactors and catalyzes ATP hydrolysis.</text>
</comment>
<dbReference type="FunFam" id="3.30.565.10:FF:000002">
    <property type="entry name" value="DNA gyrase subunit B"/>
    <property type="match status" value="1"/>
</dbReference>
<dbReference type="STRING" id="57732.RU94_GL001296"/>
<keyword evidence="5 11" id="KW-0067">ATP-binding</keyword>
<evidence type="ECO:0000313" key="14">
    <source>
        <dbReference type="Proteomes" id="UP000013777"/>
    </source>
</evidence>
<dbReference type="GO" id="GO:0006265">
    <property type="term" value="P:DNA topological change"/>
    <property type="evidence" value="ECO:0007669"/>
    <property type="project" value="UniProtKB-UniRule"/>
</dbReference>
<dbReference type="Pfam" id="PF02518">
    <property type="entry name" value="HATPase_c"/>
    <property type="match status" value="1"/>
</dbReference>
<evidence type="ECO:0000256" key="1">
    <source>
        <dbReference type="ARBA" id="ARBA00000185"/>
    </source>
</evidence>
<comment type="catalytic activity">
    <reaction evidence="1 11">
        <text>ATP-dependent breakage, passage and rejoining of double-stranded DNA.</text>
        <dbReference type="EC" id="5.6.2.2"/>
    </reaction>
</comment>
<dbReference type="InterPro" id="IPR018522">
    <property type="entry name" value="TopoIIA_CS"/>
</dbReference>
<dbReference type="HOGENOM" id="CLU_006146_1_2_9"/>
<dbReference type="Pfam" id="PF01751">
    <property type="entry name" value="Toprim"/>
    <property type="match status" value="1"/>
</dbReference>
<dbReference type="InterPro" id="IPR001241">
    <property type="entry name" value="Topo_IIA"/>
</dbReference>
<dbReference type="GO" id="GO:0005737">
    <property type="term" value="C:cytoplasm"/>
    <property type="evidence" value="ECO:0007669"/>
    <property type="project" value="UniProtKB-SubCell"/>
</dbReference>
<keyword evidence="9 11" id="KW-0413">Isomerase</keyword>
<evidence type="ECO:0000313" key="13">
    <source>
        <dbReference type="EMBL" id="EOH91935.1"/>
    </source>
</evidence>
<evidence type="ECO:0000256" key="6">
    <source>
        <dbReference type="ARBA" id="ARBA00022842"/>
    </source>
</evidence>
<keyword evidence="11" id="KW-0963">Cytoplasm</keyword>
<keyword evidence="4 11" id="KW-0547">Nucleotide-binding</keyword>
<comment type="subcellular location">
    <subcellularLocation>
        <location evidence="11">Cytoplasm</location>
    </subcellularLocation>
</comment>
<dbReference type="InterPro" id="IPR006171">
    <property type="entry name" value="TOPRIM_dom"/>
</dbReference>
<dbReference type="InterPro" id="IPR014721">
    <property type="entry name" value="Ribsml_uS5_D2-typ_fold_subgr"/>
</dbReference>
<proteinExistence type="inferred from homology"/>
<dbReference type="PANTHER" id="PTHR45866:SF1">
    <property type="entry name" value="DNA GYRASE SUBUNIT B, MITOCHONDRIAL"/>
    <property type="match status" value="1"/>
</dbReference>
<feature type="binding site" evidence="11">
    <location>
        <position position="434"/>
    </location>
    <ligand>
        <name>Mg(2+)</name>
        <dbReference type="ChEBI" id="CHEBI:18420"/>
        <label>1</label>
        <note>catalytic</note>
    </ligand>
</feature>